<dbReference type="GO" id="GO:0047555">
    <property type="term" value="F:3',5'-cyclic-GMP phosphodiesterase activity"/>
    <property type="evidence" value="ECO:0007669"/>
    <property type="project" value="TreeGrafter"/>
</dbReference>
<organism evidence="2 3">
    <name type="scientific">Andreprevotia lacus DSM 23236</name>
    <dbReference type="NCBI Taxonomy" id="1121001"/>
    <lineage>
        <taxon>Bacteria</taxon>
        <taxon>Pseudomonadati</taxon>
        <taxon>Pseudomonadota</taxon>
        <taxon>Betaproteobacteria</taxon>
        <taxon>Neisseriales</taxon>
        <taxon>Chitinibacteraceae</taxon>
        <taxon>Andreprevotia</taxon>
    </lineage>
</organism>
<dbReference type="InterPro" id="IPR036866">
    <property type="entry name" value="RibonucZ/Hydroxyglut_hydro"/>
</dbReference>
<dbReference type="SUPFAM" id="SSF56281">
    <property type="entry name" value="Metallo-hydrolase/oxidoreductase"/>
    <property type="match status" value="1"/>
</dbReference>
<dbReference type="PANTHER" id="PTHR28283">
    <property type="entry name" value="3',5'-CYCLIC-NUCLEOTIDE PHOSPHODIESTERASE 1"/>
    <property type="match status" value="1"/>
</dbReference>
<feature type="domain" description="Metallo-beta-lactamase" evidence="1">
    <location>
        <begin position="17"/>
        <end position="210"/>
    </location>
</feature>
<dbReference type="GO" id="GO:0006198">
    <property type="term" value="P:cAMP catabolic process"/>
    <property type="evidence" value="ECO:0007669"/>
    <property type="project" value="InterPro"/>
</dbReference>
<dbReference type="InterPro" id="IPR000396">
    <property type="entry name" value="Pdiesterase2"/>
</dbReference>
<dbReference type="OrthoDB" id="9803916at2"/>
<protein>
    <submittedName>
        <fullName evidence="2">3',5'-cyclic-nucleotide phosphodiesterase</fullName>
    </submittedName>
</protein>
<dbReference type="InterPro" id="IPR001279">
    <property type="entry name" value="Metallo-B-lactamas"/>
</dbReference>
<gene>
    <name evidence="2" type="ORF">SAMN02745857_00461</name>
</gene>
<dbReference type="GO" id="GO:1902660">
    <property type="term" value="P:negative regulation of glucose mediated signaling pathway"/>
    <property type="evidence" value="ECO:0007669"/>
    <property type="project" value="TreeGrafter"/>
</dbReference>
<dbReference type="Proteomes" id="UP000192761">
    <property type="component" value="Unassembled WGS sequence"/>
</dbReference>
<reference evidence="2 3" key="1">
    <citation type="submission" date="2017-04" db="EMBL/GenBank/DDBJ databases">
        <authorList>
            <person name="Afonso C.L."/>
            <person name="Miller P.J."/>
            <person name="Scott M.A."/>
            <person name="Spackman E."/>
            <person name="Goraichik I."/>
            <person name="Dimitrov K.M."/>
            <person name="Suarez D.L."/>
            <person name="Swayne D.E."/>
        </authorList>
    </citation>
    <scope>NUCLEOTIDE SEQUENCE [LARGE SCALE GENOMIC DNA]</scope>
    <source>
        <strain evidence="2 3">DSM 23236</strain>
    </source>
</reference>
<dbReference type="AlphaFoldDB" id="A0A1W1X271"/>
<name>A0A1W1X271_9NEIS</name>
<evidence type="ECO:0000259" key="1">
    <source>
        <dbReference type="SMART" id="SM00849"/>
    </source>
</evidence>
<evidence type="ECO:0000313" key="2">
    <source>
        <dbReference type="EMBL" id="SMC18056.1"/>
    </source>
</evidence>
<dbReference type="EMBL" id="FWXD01000002">
    <property type="protein sequence ID" value="SMC18056.1"/>
    <property type="molecule type" value="Genomic_DNA"/>
</dbReference>
<dbReference type="PANTHER" id="PTHR28283:SF1">
    <property type="entry name" value="3',5'-CYCLIC-NUCLEOTIDE PHOSPHODIESTERASE 1"/>
    <property type="match status" value="1"/>
</dbReference>
<dbReference type="RefSeq" id="WP_084088930.1">
    <property type="nucleotide sequence ID" value="NZ_FWXD01000002.1"/>
</dbReference>
<dbReference type="PRINTS" id="PR00388">
    <property type="entry name" value="PDIESTERASE2"/>
</dbReference>
<accession>A0A1W1X271</accession>
<dbReference type="GO" id="GO:0004115">
    <property type="term" value="F:3',5'-cyclic-AMP phosphodiesterase activity"/>
    <property type="evidence" value="ECO:0007669"/>
    <property type="project" value="InterPro"/>
</dbReference>
<dbReference type="SMART" id="SM00849">
    <property type="entry name" value="Lactamase_B"/>
    <property type="match status" value="1"/>
</dbReference>
<dbReference type="Gene3D" id="3.60.15.10">
    <property type="entry name" value="Ribonuclease Z/Hydroxyacylglutathione hydrolase-like"/>
    <property type="match status" value="1"/>
</dbReference>
<keyword evidence="3" id="KW-1185">Reference proteome</keyword>
<dbReference type="STRING" id="1121001.SAMN02745857_00461"/>
<evidence type="ECO:0000313" key="3">
    <source>
        <dbReference type="Proteomes" id="UP000192761"/>
    </source>
</evidence>
<dbReference type="Pfam" id="PF12706">
    <property type="entry name" value="Lactamase_B_2"/>
    <property type="match status" value="1"/>
</dbReference>
<dbReference type="CDD" id="cd07735">
    <property type="entry name" value="class_II_PDE_MBL-fold"/>
    <property type="match status" value="1"/>
</dbReference>
<proteinExistence type="predicted"/>
<sequence length="254" mass="27719">MRLRILGCSGGIGGANRTTCFLLGDNVLIDAGTGLGELSYDELLRIEHVFVTHAHLDHIACLPMLLDTVVGARTQPVVVHATAETLHILRTHIFNWQVWPDFSVIPGPDHAILKFETMPLGDTRQVGDAHITALPALHTIPAVGYLLAGPDGALAFSGDSADCPAFWHALNGVDKLKYVILETAFSNREHELARVSRHFAPGSMIASLGRYTGDAEILITHLKPQDADLTMQEIMRDGALYPFSRLQQGQVLEF</sequence>